<gene>
    <name evidence="3" type="ORF">N4J17_11855</name>
</gene>
<dbReference type="InterPro" id="IPR049288">
    <property type="entry name" value="DUF447_C"/>
</dbReference>
<dbReference type="EMBL" id="CP104311">
    <property type="protein sequence ID" value="WWF01158.1"/>
    <property type="molecule type" value="Genomic_DNA"/>
</dbReference>
<dbReference type="InterPro" id="IPR007386">
    <property type="entry name" value="DUF447_N"/>
</dbReference>
<dbReference type="Pfam" id="PF20766">
    <property type="entry name" value="DUF447_C"/>
    <property type="match status" value="1"/>
</dbReference>
<name>A0ABZ2F4F1_METCP</name>
<keyword evidence="4" id="KW-1185">Reference proteome</keyword>
<accession>A0ABZ2F4F1</accession>
<dbReference type="Gene3D" id="2.30.110.10">
    <property type="entry name" value="Electron Transport, Fmn-binding Protein, Chain A"/>
    <property type="match status" value="1"/>
</dbReference>
<proteinExistence type="predicted"/>
<feature type="domain" description="DUF447" evidence="1">
    <location>
        <begin position="3"/>
        <end position="129"/>
    </location>
</feature>
<dbReference type="Pfam" id="PF04289">
    <property type="entry name" value="DUF447_N"/>
    <property type="match status" value="1"/>
</dbReference>
<evidence type="ECO:0000259" key="2">
    <source>
        <dbReference type="Pfam" id="PF20766"/>
    </source>
</evidence>
<dbReference type="Gene3D" id="1.20.58.290">
    <property type="entry name" value="Hypothetical membrane protein ta0354_69_121"/>
    <property type="match status" value="1"/>
</dbReference>
<organism evidence="3 4">
    <name type="scientific">Methylococcus capsulatus</name>
    <dbReference type="NCBI Taxonomy" id="414"/>
    <lineage>
        <taxon>Bacteria</taxon>
        <taxon>Pseudomonadati</taxon>
        <taxon>Pseudomonadota</taxon>
        <taxon>Gammaproteobacteria</taxon>
        <taxon>Methylococcales</taxon>
        <taxon>Methylococcaceae</taxon>
        <taxon>Methylococcus</taxon>
    </lineage>
</organism>
<evidence type="ECO:0000259" key="1">
    <source>
        <dbReference type="Pfam" id="PF04289"/>
    </source>
</evidence>
<dbReference type="InterPro" id="IPR012349">
    <property type="entry name" value="Split_barrel_FMN-bd"/>
</dbReference>
<sequence>MIRETLLTTAAAGETAHIAPMGIHLLNPDSKSSRVDSKSSGADYLIMPFRPSRTLDNILASGCAVVNYSDDVRIFAGCLTGRRDWPLVPAEHVPGQRLGGALAHAELELIRQEEDPERPRLYFRVVHEANHAPFRGFNRAQFAVLEAAILVSRLHFLPWSKIERELDYLRIGLDKTAGPRELEAWSWLMETIEAYQTGREQTA</sequence>
<feature type="domain" description="DUF447" evidence="2">
    <location>
        <begin position="138"/>
        <end position="190"/>
    </location>
</feature>
<protein>
    <submittedName>
        <fullName evidence="3">DUF447 family protein</fullName>
    </submittedName>
</protein>
<dbReference type="Proteomes" id="UP001359308">
    <property type="component" value="Chromosome"/>
</dbReference>
<dbReference type="RefSeq" id="WP_198321414.1">
    <property type="nucleotide sequence ID" value="NZ_CP104311.1"/>
</dbReference>
<reference evidence="3 4" key="1">
    <citation type="submission" date="2022-09" db="EMBL/GenBank/DDBJ databases">
        <authorList>
            <person name="Giprobiosintez L."/>
        </authorList>
    </citation>
    <scope>NUCLEOTIDE SEQUENCE [LARGE SCALE GENOMIC DNA]</scope>
    <source>
        <strain evidence="4">VKPM-B-12549 (GBS-15)</strain>
    </source>
</reference>
<dbReference type="SUPFAM" id="SSF50475">
    <property type="entry name" value="FMN-binding split barrel"/>
    <property type="match status" value="1"/>
</dbReference>
<evidence type="ECO:0000313" key="3">
    <source>
        <dbReference type="EMBL" id="WWF01158.1"/>
    </source>
</evidence>
<evidence type="ECO:0000313" key="4">
    <source>
        <dbReference type="Proteomes" id="UP001359308"/>
    </source>
</evidence>